<geneLocation type="plasmid" evidence="1 2">
    <name>p2</name>
</geneLocation>
<keyword evidence="1" id="KW-0614">Plasmid</keyword>
<dbReference type="InterPro" id="IPR036388">
    <property type="entry name" value="WH-like_DNA-bd_sf"/>
</dbReference>
<reference evidence="1 2" key="2">
    <citation type="journal article" date="2018" name="Int. J. Syst. Evol. Microbiol.">
        <title>Burkholderia insecticola sp. nov., a gut symbiotic bacterium of the bean bug Riptortus pedestris.</title>
        <authorList>
            <person name="Takeshita K."/>
            <person name="Tamaki H."/>
            <person name="Ohbayashi T."/>
            <person name="Meng X.-Y."/>
            <person name="Sone T."/>
            <person name="Mitani Y."/>
            <person name="Peeters C."/>
            <person name="Kikuchi Y."/>
            <person name="Vandamme P."/>
        </authorList>
    </citation>
    <scope>NUCLEOTIDE SEQUENCE [LARGE SCALE GENOMIC DNA]</scope>
    <source>
        <strain evidence="1">RPE64</strain>
        <plasmid evidence="1 2">p2</plasmid>
    </source>
</reference>
<evidence type="ECO:0000313" key="1">
    <source>
        <dbReference type="EMBL" id="BAO94062.1"/>
    </source>
</evidence>
<evidence type="ECO:0000313" key="2">
    <source>
        <dbReference type="Proteomes" id="UP000013966"/>
    </source>
</evidence>
<keyword evidence="2" id="KW-1185">Reference proteome</keyword>
<dbReference type="Proteomes" id="UP000013966">
    <property type="component" value="Plasmid p2"/>
</dbReference>
<dbReference type="HOGENOM" id="CLU_1657516_0_0_4"/>
<dbReference type="AlphaFoldDB" id="A0A060PH03"/>
<dbReference type="EMBL" id="AP013062">
    <property type="protein sequence ID" value="BAO94062.1"/>
    <property type="molecule type" value="Genomic_DNA"/>
</dbReference>
<name>A0A060PH03_9BURK</name>
<accession>A0A060PH03</accession>
<dbReference type="KEGG" id="buo:BRPE64_ECDS01800"/>
<dbReference type="Gene3D" id="1.10.10.10">
    <property type="entry name" value="Winged helix-like DNA-binding domain superfamily/Winged helix DNA-binding domain"/>
    <property type="match status" value="1"/>
</dbReference>
<reference evidence="1 2" key="1">
    <citation type="journal article" date="2013" name="Genome Announc.">
        <title>Complete Genome Sequence of Burkholderia sp. Strain RPE64, Bacterial Symbiont of the Bean Bug Riptortus pedestris.</title>
        <authorList>
            <person name="Shibata T.F."/>
            <person name="Maeda T."/>
            <person name="Nikoh N."/>
            <person name="Yamaguchi K."/>
            <person name="Oshima K."/>
            <person name="Hattori M."/>
            <person name="Nishiyama T."/>
            <person name="Hasebe M."/>
            <person name="Fukatsu T."/>
            <person name="Kikuchi Y."/>
            <person name="Shigenobu S."/>
        </authorList>
    </citation>
    <scope>NUCLEOTIDE SEQUENCE [LARGE SCALE GENOMIC DNA]</scope>
    <source>
        <plasmid evidence="1 2">p2</plasmid>
    </source>
</reference>
<proteinExistence type="predicted"/>
<sequence length="159" mass="17933">MRERAVRMVQEHRGEYPSLWAAVESIAPKIGCVPQTLLDGVKRDEIDKGVREGFSSGRLRKRPFASFIDELRIAGQRNAPSLQRLKPTRGHVVSFYINLIINFYYVGPKFKSMASPNFATSGFDSVWLAQIYPESCRTLVRCSEMKTAPVEPHNVGSCL</sequence>
<organism evidence="1 2">
    <name type="scientific">Caballeronia insecticola</name>
    <dbReference type="NCBI Taxonomy" id="758793"/>
    <lineage>
        <taxon>Bacteria</taxon>
        <taxon>Pseudomonadati</taxon>
        <taxon>Pseudomonadota</taxon>
        <taxon>Betaproteobacteria</taxon>
        <taxon>Burkholderiales</taxon>
        <taxon>Burkholderiaceae</taxon>
        <taxon>Caballeronia</taxon>
    </lineage>
</organism>
<protein>
    <submittedName>
        <fullName evidence="1">Insertion element IS401 uncharacterized 12.4 kDa protein</fullName>
    </submittedName>
</protein>
<gene>
    <name evidence="1" type="ORF">BRPE64_ECDS01800</name>
</gene>